<reference evidence="2" key="1">
    <citation type="submission" date="2011-11" db="EMBL/GenBank/DDBJ databases">
        <title>Decoding the brain transcriptome of the Eastern honeybee (Apis cerana) based on pyrosequencing.</title>
        <authorList>
            <person name="Sun L."/>
            <person name="Zheng H."/>
            <person name="Wang Y."/>
            <person name="Xie X."/>
            <person name="Zhu Y."/>
            <person name="Gu W."/>
            <person name="Wang S."/>
        </authorList>
    </citation>
    <scope>NUCLEOTIDE SEQUENCE</scope>
    <source>
        <tissue evidence="2">Brain</tissue>
    </source>
</reference>
<dbReference type="EMBL" id="JR051883">
    <property type="protein sequence ID" value="AEY61582.1"/>
    <property type="molecule type" value="mRNA"/>
</dbReference>
<protein>
    <submittedName>
        <fullName evidence="2">Set domain protein</fullName>
    </submittedName>
</protein>
<feature type="compositionally biased region" description="Acidic residues" evidence="1">
    <location>
        <begin position="1"/>
        <end position="28"/>
    </location>
</feature>
<feature type="region of interest" description="Disordered" evidence="1">
    <location>
        <begin position="1"/>
        <end position="162"/>
    </location>
</feature>
<evidence type="ECO:0000256" key="1">
    <source>
        <dbReference type="SAM" id="MobiDB-lite"/>
    </source>
</evidence>
<gene>
    <name evidence="2" type="ORF">ACCB13104</name>
</gene>
<evidence type="ECO:0000313" key="2">
    <source>
        <dbReference type="EMBL" id="AEY61582.1"/>
    </source>
</evidence>
<feature type="region of interest" description="Disordered" evidence="1">
    <location>
        <begin position="217"/>
        <end position="238"/>
    </location>
</feature>
<accession>V9ILQ6</accession>
<organism evidence="2">
    <name type="scientific">Apis cerana</name>
    <name type="common">Indian honeybee</name>
    <dbReference type="NCBI Taxonomy" id="7461"/>
    <lineage>
        <taxon>Eukaryota</taxon>
        <taxon>Metazoa</taxon>
        <taxon>Ecdysozoa</taxon>
        <taxon>Arthropoda</taxon>
        <taxon>Hexapoda</taxon>
        <taxon>Insecta</taxon>
        <taxon>Pterygota</taxon>
        <taxon>Neoptera</taxon>
        <taxon>Endopterygota</taxon>
        <taxon>Hymenoptera</taxon>
        <taxon>Apocrita</taxon>
        <taxon>Aculeata</taxon>
        <taxon>Apoidea</taxon>
        <taxon>Anthophila</taxon>
        <taxon>Apidae</taxon>
        <taxon>Apis</taxon>
    </lineage>
</organism>
<dbReference type="AlphaFoldDB" id="V9ILQ6"/>
<name>V9ILQ6_APICE</name>
<proteinExistence type="evidence at transcript level"/>
<sequence>MDDEERLEGEEEMELDEASDGEDEDEETTGIPVSPANSDQLLGPVPTTPGNITPDEAFHDPLRYQKFPLPGGKPLNIRRGPGRPRKERPLGITRGGGTRRPFGRGTTRGKGLGYARGVPRRTKSKDDDTHSESPSPLRLGEDTPDGETSNTERCMPAPEEPPYFLEQWPGKVCALCNLGERSQLGQGELLRFTCPEGFTPEKSTNRDEITDHLIDISTGDKSPRAAGPGAVTCRRQKV</sequence>